<comment type="pathway">
    <text evidence="2">Purine metabolism; 7-cyano-7-deazaguanine biosynthesis.</text>
</comment>
<keyword evidence="12" id="KW-1185">Reference proteome</keyword>
<evidence type="ECO:0000256" key="8">
    <source>
        <dbReference type="ARBA" id="ARBA00023239"/>
    </source>
</evidence>
<evidence type="ECO:0000256" key="4">
    <source>
        <dbReference type="ARBA" id="ARBA00012982"/>
    </source>
</evidence>
<dbReference type="GO" id="GO:0046872">
    <property type="term" value="F:metal ion binding"/>
    <property type="evidence" value="ECO:0007669"/>
    <property type="project" value="UniProtKB-KW"/>
</dbReference>
<comment type="catalytic activity">
    <reaction evidence="10">
        <text>7,8-dihydroneopterin 3'-triphosphate + H2O = 6-carboxy-5,6,7,8-tetrahydropterin + triphosphate + acetaldehyde + 2 H(+)</text>
        <dbReference type="Rhea" id="RHEA:27966"/>
        <dbReference type="ChEBI" id="CHEBI:15343"/>
        <dbReference type="ChEBI" id="CHEBI:15377"/>
        <dbReference type="ChEBI" id="CHEBI:15378"/>
        <dbReference type="ChEBI" id="CHEBI:18036"/>
        <dbReference type="ChEBI" id="CHEBI:58462"/>
        <dbReference type="ChEBI" id="CHEBI:61032"/>
        <dbReference type="EC" id="4.1.2.50"/>
    </reaction>
</comment>
<comment type="caution">
    <text evidence="11">The sequence shown here is derived from an EMBL/GenBank/DDBJ whole genome shotgun (WGS) entry which is preliminary data.</text>
</comment>
<dbReference type="Gene3D" id="3.30.479.10">
    <property type="entry name" value="6-pyruvoyl tetrahydropterin synthase/QueD"/>
    <property type="match status" value="1"/>
</dbReference>
<evidence type="ECO:0000313" key="12">
    <source>
        <dbReference type="Proteomes" id="UP000326912"/>
    </source>
</evidence>
<keyword evidence="8" id="KW-0456">Lyase</keyword>
<dbReference type="PANTHER" id="PTHR12589:SF7">
    <property type="entry name" value="6-PYRUVOYL TETRAHYDROBIOPTERIN SYNTHASE"/>
    <property type="match status" value="1"/>
</dbReference>
<dbReference type="UniPathway" id="UPA00391"/>
<evidence type="ECO:0000256" key="5">
    <source>
        <dbReference type="ARBA" id="ARBA00018141"/>
    </source>
</evidence>
<gene>
    <name evidence="11" type="ORF">KDW_02910</name>
</gene>
<sequence>MGIKHYIRENEDPGMAGTQILRKVKVEGGYLNFSSAHFITYSGKCERLHGHNYGVLVEVEGELGPDNLVFDFTVLKKRTKEICQHLDHRFLLPLHNDQLDLTRLVDAWEIRFREKRYVFPITDVVELPIENSTAELLAQYICEELCNVLEEYPRAGLHSIMVGVEEAPTQMAYYQKDLRL</sequence>
<dbReference type="InterPro" id="IPR007115">
    <property type="entry name" value="6-PTP_synth/QueD"/>
</dbReference>
<dbReference type="InterPro" id="IPR038418">
    <property type="entry name" value="6-PTP_synth/QueD_sf"/>
</dbReference>
<evidence type="ECO:0000256" key="1">
    <source>
        <dbReference type="ARBA" id="ARBA00001947"/>
    </source>
</evidence>
<dbReference type="GO" id="GO:0070497">
    <property type="term" value="F:6-carboxytetrahydropterin synthase activity"/>
    <property type="evidence" value="ECO:0007669"/>
    <property type="project" value="UniProtKB-EC"/>
</dbReference>
<accession>A0A5J4KIT7</accession>
<proteinExistence type="inferred from homology"/>
<evidence type="ECO:0000256" key="9">
    <source>
        <dbReference type="ARBA" id="ARBA00031449"/>
    </source>
</evidence>
<protein>
    <recommendedName>
        <fullName evidence="5">6-carboxy-5,6,7,8-tetrahydropterin synthase</fullName>
        <ecNumber evidence="4">4.1.2.50</ecNumber>
    </recommendedName>
    <alternativeName>
        <fullName evidence="9">Queuosine biosynthesis protein QueD</fullName>
    </alternativeName>
</protein>
<comment type="similarity">
    <text evidence="3">Belongs to the PTPS family. QueD subfamily.</text>
</comment>
<organism evidence="11 12">
    <name type="scientific">Dictyobacter vulcani</name>
    <dbReference type="NCBI Taxonomy" id="2607529"/>
    <lineage>
        <taxon>Bacteria</taxon>
        <taxon>Bacillati</taxon>
        <taxon>Chloroflexota</taxon>
        <taxon>Ktedonobacteria</taxon>
        <taxon>Ktedonobacterales</taxon>
        <taxon>Dictyobacteraceae</taxon>
        <taxon>Dictyobacter</taxon>
    </lineage>
</organism>
<evidence type="ECO:0000256" key="2">
    <source>
        <dbReference type="ARBA" id="ARBA00005061"/>
    </source>
</evidence>
<reference evidence="11 12" key="1">
    <citation type="submission" date="2019-10" db="EMBL/GenBank/DDBJ databases">
        <title>Dictyobacter vulcani sp. nov., within the class Ktedonobacteria, isolated from soil of volcanic Mt. Zao.</title>
        <authorList>
            <person name="Zheng Y."/>
            <person name="Wang C.M."/>
            <person name="Sakai Y."/>
            <person name="Abe K."/>
            <person name="Yokota A."/>
            <person name="Yabe S."/>
        </authorList>
    </citation>
    <scope>NUCLEOTIDE SEQUENCE [LARGE SCALE GENOMIC DNA]</scope>
    <source>
        <strain evidence="11 12">W12</strain>
    </source>
</reference>
<evidence type="ECO:0000256" key="6">
    <source>
        <dbReference type="ARBA" id="ARBA00022723"/>
    </source>
</evidence>
<name>A0A5J4KIT7_9CHLR</name>
<dbReference type="EC" id="4.1.2.50" evidence="4"/>
<evidence type="ECO:0000313" key="11">
    <source>
        <dbReference type="EMBL" id="GER86129.1"/>
    </source>
</evidence>
<evidence type="ECO:0000256" key="3">
    <source>
        <dbReference type="ARBA" id="ARBA00008900"/>
    </source>
</evidence>
<evidence type="ECO:0000256" key="10">
    <source>
        <dbReference type="ARBA" id="ARBA00048807"/>
    </source>
</evidence>
<dbReference type="EMBL" id="BKZW01000001">
    <property type="protein sequence ID" value="GER86129.1"/>
    <property type="molecule type" value="Genomic_DNA"/>
</dbReference>
<dbReference type="AlphaFoldDB" id="A0A5J4KIT7"/>
<keyword evidence="7" id="KW-0862">Zinc</keyword>
<dbReference type="Proteomes" id="UP000326912">
    <property type="component" value="Unassembled WGS sequence"/>
</dbReference>
<evidence type="ECO:0000256" key="7">
    <source>
        <dbReference type="ARBA" id="ARBA00022833"/>
    </source>
</evidence>
<dbReference type="SUPFAM" id="SSF55620">
    <property type="entry name" value="Tetrahydrobiopterin biosynthesis enzymes-like"/>
    <property type="match status" value="1"/>
</dbReference>
<dbReference type="Pfam" id="PF01242">
    <property type="entry name" value="PTPS"/>
    <property type="match status" value="1"/>
</dbReference>
<comment type="cofactor">
    <cofactor evidence="1">
        <name>Zn(2+)</name>
        <dbReference type="ChEBI" id="CHEBI:29105"/>
    </cofactor>
</comment>
<keyword evidence="6" id="KW-0479">Metal-binding</keyword>
<dbReference type="PANTHER" id="PTHR12589">
    <property type="entry name" value="PYRUVOYL TETRAHYDROBIOPTERIN SYNTHASE"/>
    <property type="match status" value="1"/>
</dbReference>